<reference evidence="2" key="1">
    <citation type="submission" date="2014-09" db="EMBL/GenBank/DDBJ databases">
        <authorList>
            <person name="Magalhaes I.L.F."/>
            <person name="Oliveira U."/>
            <person name="Santos F.R."/>
            <person name="Vidigal T.H.D.A."/>
            <person name="Brescovit A.D."/>
            <person name="Santos A.J."/>
        </authorList>
    </citation>
    <scope>NUCLEOTIDE SEQUENCE</scope>
    <source>
        <tissue evidence="2">Shoot tissue taken approximately 20 cm above the soil surface</tissue>
    </source>
</reference>
<proteinExistence type="predicted"/>
<name>A0A0A9ETJ5_ARUDO</name>
<dbReference type="EMBL" id="GBRH01193846">
    <property type="protein sequence ID" value="JAE04050.1"/>
    <property type="molecule type" value="Transcribed_RNA"/>
</dbReference>
<evidence type="ECO:0000313" key="2">
    <source>
        <dbReference type="EMBL" id="JAE04050.1"/>
    </source>
</evidence>
<organism evidence="2">
    <name type="scientific">Arundo donax</name>
    <name type="common">Giant reed</name>
    <name type="synonym">Donax arundinaceus</name>
    <dbReference type="NCBI Taxonomy" id="35708"/>
    <lineage>
        <taxon>Eukaryota</taxon>
        <taxon>Viridiplantae</taxon>
        <taxon>Streptophyta</taxon>
        <taxon>Embryophyta</taxon>
        <taxon>Tracheophyta</taxon>
        <taxon>Spermatophyta</taxon>
        <taxon>Magnoliopsida</taxon>
        <taxon>Liliopsida</taxon>
        <taxon>Poales</taxon>
        <taxon>Poaceae</taxon>
        <taxon>PACMAD clade</taxon>
        <taxon>Arundinoideae</taxon>
        <taxon>Arundineae</taxon>
        <taxon>Arundo</taxon>
    </lineage>
</organism>
<feature type="region of interest" description="Disordered" evidence="1">
    <location>
        <begin position="25"/>
        <end position="62"/>
    </location>
</feature>
<protein>
    <submittedName>
        <fullName evidence="2">Uncharacterized protein</fullName>
    </submittedName>
</protein>
<reference evidence="2" key="2">
    <citation type="journal article" date="2015" name="Data Brief">
        <title>Shoot transcriptome of the giant reed, Arundo donax.</title>
        <authorList>
            <person name="Barrero R.A."/>
            <person name="Guerrero F.D."/>
            <person name="Moolhuijzen P."/>
            <person name="Goolsby J.A."/>
            <person name="Tidwell J."/>
            <person name="Bellgard S.E."/>
            <person name="Bellgard M.I."/>
        </authorList>
    </citation>
    <scope>NUCLEOTIDE SEQUENCE</scope>
    <source>
        <tissue evidence="2">Shoot tissue taken approximately 20 cm above the soil surface</tissue>
    </source>
</reference>
<evidence type="ECO:0000256" key="1">
    <source>
        <dbReference type="SAM" id="MobiDB-lite"/>
    </source>
</evidence>
<sequence>MDNKNAIEIEYGVVSQLSLAGQYHATVPGDSNRDARPSTEVNKSLGATLFSNNNHFRPRRSD</sequence>
<accession>A0A0A9ETJ5</accession>
<dbReference type="AlphaFoldDB" id="A0A0A9ETJ5"/>